<feature type="region of interest" description="Disordered" evidence="1">
    <location>
        <begin position="216"/>
        <end position="283"/>
    </location>
</feature>
<name>A0A139I0S4_9PEZI</name>
<proteinExistence type="predicted"/>
<reference evidence="2 3" key="1">
    <citation type="submission" date="2015-07" db="EMBL/GenBank/DDBJ databases">
        <title>Comparative genomics of the Sigatoka disease complex on banana suggests a link between parallel evolutionary changes in Pseudocercospora fijiensis and Pseudocercospora eumusae and increased virulence on the banana host.</title>
        <authorList>
            <person name="Chang T.-C."/>
            <person name="Salvucci A."/>
            <person name="Crous P.W."/>
            <person name="Stergiopoulos I."/>
        </authorList>
    </citation>
    <scope>NUCLEOTIDE SEQUENCE [LARGE SCALE GENOMIC DNA]</scope>
    <source>
        <strain evidence="2 3">CBS 116634</strain>
    </source>
</reference>
<evidence type="ECO:0000313" key="2">
    <source>
        <dbReference type="EMBL" id="KXT08334.1"/>
    </source>
</evidence>
<dbReference type="Proteomes" id="UP000073492">
    <property type="component" value="Unassembled WGS sequence"/>
</dbReference>
<evidence type="ECO:0000256" key="1">
    <source>
        <dbReference type="SAM" id="MobiDB-lite"/>
    </source>
</evidence>
<comment type="caution">
    <text evidence="2">The sequence shown here is derived from an EMBL/GenBank/DDBJ whole genome shotgun (WGS) entry which is preliminary data.</text>
</comment>
<feature type="compositionally biased region" description="Polar residues" evidence="1">
    <location>
        <begin position="221"/>
        <end position="233"/>
    </location>
</feature>
<feature type="region of interest" description="Disordered" evidence="1">
    <location>
        <begin position="96"/>
        <end position="128"/>
    </location>
</feature>
<dbReference type="EMBL" id="LFZO01000459">
    <property type="protein sequence ID" value="KXT08334.1"/>
    <property type="molecule type" value="Genomic_DNA"/>
</dbReference>
<feature type="compositionally biased region" description="Acidic residues" evidence="1">
    <location>
        <begin position="262"/>
        <end position="273"/>
    </location>
</feature>
<dbReference type="AlphaFoldDB" id="A0A139I0S4"/>
<protein>
    <submittedName>
        <fullName evidence="2">Uncharacterized protein</fullName>
    </submittedName>
</protein>
<keyword evidence="3" id="KW-1185">Reference proteome</keyword>
<accession>A0A139I0S4</accession>
<sequence length="312" mass="34078">MASTGVASRSARSFEQRIDRKLEKAYQGYCAIRDALEEMQLGPAVLGPRVEEPKRRCGRAGPWRTKTLAELEEEIGVMTRLGAAVLFGWNSRQNVLQRQSQQQHPYPPPAARAEHPTPPSLAGTTPIGTLETDDAAAVAASLHRLHQLGRHHQYHDQQEQHGYPLGAVESQPKGAGPALAIPFVPYEFGKDPTQFQDQEQQQYGEVAQLSGGHHMPIDAVQQPTADPSSSGNVEQALPTPMPYQQPDMGLGDGTQQNAGDGVNEDLWDSSDSQDQERADDFLEQELLNWAQMLGVDLSMAPDQGQEGASEAM</sequence>
<evidence type="ECO:0000313" key="3">
    <source>
        <dbReference type="Proteomes" id="UP000073492"/>
    </source>
</evidence>
<organism evidence="2 3">
    <name type="scientific">Pseudocercospora musae</name>
    <dbReference type="NCBI Taxonomy" id="113226"/>
    <lineage>
        <taxon>Eukaryota</taxon>
        <taxon>Fungi</taxon>
        <taxon>Dikarya</taxon>
        <taxon>Ascomycota</taxon>
        <taxon>Pezizomycotina</taxon>
        <taxon>Dothideomycetes</taxon>
        <taxon>Dothideomycetidae</taxon>
        <taxon>Mycosphaerellales</taxon>
        <taxon>Mycosphaerellaceae</taxon>
        <taxon>Pseudocercospora</taxon>
    </lineage>
</organism>
<dbReference type="OrthoDB" id="10393093at2759"/>
<gene>
    <name evidence="2" type="ORF">AC579_174</name>
</gene>